<feature type="compositionally biased region" description="Acidic residues" evidence="8">
    <location>
        <begin position="354"/>
        <end position="365"/>
    </location>
</feature>
<evidence type="ECO:0000256" key="4">
    <source>
        <dbReference type="ARBA" id="ARBA00023015"/>
    </source>
</evidence>
<keyword evidence="11" id="KW-1185">Reference proteome</keyword>
<dbReference type="InterPro" id="IPR019194">
    <property type="entry name" value="Tscrpt_elong_fac_Eaf_N"/>
</dbReference>
<dbReference type="Pfam" id="PF09816">
    <property type="entry name" value="EAF"/>
    <property type="match status" value="1"/>
</dbReference>
<dbReference type="InterPro" id="IPR027093">
    <property type="entry name" value="EAF_fam"/>
</dbReference>
<dbReference type="PANTHER" id="PTHR15970:SF2">
    <property type="entry name" value="ELL-ASSOCIATED FACTOR EAF"/>
    <property type="match status" value="1"/>
</dbReference>
<keyword evidence="5" id="KW-0010">Activator</keyword>
<evidence type="ECO:0000313" key="10">
    <source>
        <dbReference type="EMBL" id="KAI8579946.1"/>
    </source>
</evidence>
<organism evidence="10 11">
    <name type="scientific">Umbelopsis ramanniana AG</name>
    <dbReference type="NCBI Taxonomy" id="1314678"/>
    <lineage>
        <taxon>Eukaryota</taxon>
        <taxon>Fungi</taxon>
        <taxon>Fungi incertae sedis</taxon>
        <taxon>Mucoromycota</taxon>
        <taxon>Mucoromycotina</taxon>
        <taxon>Umbelopsidomycetes</taxon>
        <taxon>Umbelopsidales</taxon>
        <taxon>Umbelopsidaceae</taxon>
        <taxon>Umbelopsis</taxon>
    </lineage>
</organism>
<evidence type="ECO:0000313" key="11">
    <source>
        <dbReference type="Proteomes" id="UP001206595"/>
    </source>
</evidence>
<evidence type="ECO:0000256" key="1">
    <source>
        <dbReference type="ARBA" id="ARBA00004123"/>
    </source>
</evidence>
<keyword evidence="7" id="KW-0539">Nucleus</keyword>
<feature type="compositionally biased region" description="Polar residues" evidence="8">
    <location>
        <begin position="308"/>
        <end position="346"/>
    </location>
</feature>
<evidence type="ECO:0000256" key="7">
    <source>
        <dbReference type="ARBA" id="ARBA00023242"/>
    </source>
</evidence>
<evidence type="ECO:0000259" key="9">
    <source>
        <dbReference type="Pfam" id="PF09816"/>
    </source>
</evidence>
<dbReference type="EMBL" id="MU620916">
    <property type="protein sequence ID" value="KAI8579946.1"/>
    <property type="molecule type" value="Genomic_DNA"/>
</dbReference>
<reference evidence="10" key="1">
    <citation type="submission" date="2021-06" db="EMBL/GenBank/DDBJ databases">
        <authorList>
            <consortium name="DOE Joint Genome Institute"/>
            <person name="Mondo S.J."/>
            <person name="Amses K.R."/>
            <person name="Simmons D.R."/>
            <person name="Longcore J.E."/>
            <person name="Seto K."/>
            <person name="Alves G.H."/>
            <person name="Bonds A.E."/>
            <person name="Quandt C.A."/>
            <person name="Davis W.J."/>
            <person name="Chang Y."/>
            <person name="Letcher P.M."/>
            <person name="Powell M.J."/>
            <person name="Kuo A."/>
            <person name="Labutti K."/>
            <person name="Pangilinan J."/>
            <person name="Andreopoulos W."/>
            <person name="Tritt A."/>
            <person name="Riley R."/>
            <person name="Hundley H."/>
            <person name="Johnson J."/>
            <person name="Lipzen A."/>
            <person name="Barry K."/>
            <person name="Berbee M.L."/>
            <person name="Buchler N.E."/>
            <person name="Grigoriev I.V."/>
            <person name="Spatafora J.W."/>
            <person name="Stajich J.E."/>
            <person name="James T.Y."/>
        </authorList>
    </citation>
    <scope>NUCLEOTIDE SEQUENCE</scope>
    <source>
        <strain evidence="10">AG</strain>
    </source>
</reference>
<evidence type="ECO:0000256" key="5">
    <source>
        <dbReference type="ARBA" id="ARBA00023159"/>
    </source>
</evidence>
<dbReference type="RefSeq" id="XP_051444950.1">
    <property type="nucleotide sequence ID" value="XM_051588835.1"/>
</dbReference>
<dbReference type="GO" id="GO:0003711">
    <property type="term" value="F:transcription elongation factor activity"/>
    <property type="evidence" value="ECO:0007669"/>
    <property type="project" value="TreeGrafter"/>
</dbReference>
<comment type="subcellular location">
    <subcellularLocation>
        <location evidence="1">Nucleus</location>
    </subcellularLocation>
</comment>
<evidence type="ECO:0000256" key="2">
    <source>
        <dbReference type="ARBA" id="ARBA00007798"/>
    </source>
</evidence>
<feature type="domain" description="Transcription elongation factor Eaf N-terminal" evidence="9">
    <location>
        <begin position="7"/>
        <end position="107"/>
    </location>
</feature>
<feature type="region of interest" description="Disordered" evidence="8">
    <location>
        <begin position="192"/>
        <end position="374"/>
    </location>
</feature>
<accession>A0AAD5HES6</accession>
<sequence>MSASVQYDLHLGDSLHPASTQGREFILMRYASKPNISSSSSKETSCVRNAEGRHLVSWKNDESNQVTYEGNENTTQDLDCLLLYDEEKQTFVLERPRLLLSMRKARKTQTTGKKSAAPIQTENVGREPAETNTRSDIENTSEDDFEMDIFKGMEELLEEEDDEEDTKTGISSSMEDVQPTEVLIKPLETVLEAMDVNPPSPAPRLETKSATNSPRINDRRRKPALASTPIRRPLTTTSLPSSPAKPIAHIATPIMKSTPSNQQKSAAASSSESSSGSSDSGSSSSGSDNDSSSDSGSDSDDDFANLAENISQTLDSTNSALPSQPARPSQTLPISTNLAQPGTNKPRSLRAFLDDDGEPMEEDDAITSSSSDSE</sequence>
<feature type="region of interest" description="Disordered" evidence="8">
    <location>
        <begin position="157"/>
        <end position="178"/>
    </location>
</feature>
<comment type="similarity">
    <text evidence="2">Belongs to the EAF family.</text>
</comment>
<dbReference type="Proteomes" id="UP001206595">
    <property type="component" value="Unassembled WGS sequence"/>
</dbReference>
<feature type="compositionally biased region" description="Low complexity" evidence="8">
    <location>
        <begin position="269"/>
        <end position="296"/>
    </location>
</feature>
<protein>
    <recommendedName>
        <fullName evidence="9">Transcription elongation factor Eaf N-terminal domain-containing protein</fullName>
    </recommendedName>
</protein>
<feature type="compositionally biased region" description="Polar residues" evidence="8">
    <location>
        <begin position="255"/>
        <end position="268"/>
    </location>
</feature>
<keyword evidence="4" id="KW-0805">Transcription regulation</keyword>
<dbReference type="GO" id="GO:0032783">
    <property type="term" value="C:super elongation complex"/>
    <property type="evidence" value="ECO:0007669"/>
    <property type="project" value="InterPro"/>
</dbReference>
<keyword evidence="3" id="KW-0597">Phosphoprotein</keyword>
<dbReference type="GeneID" id="75914180"/>
<gene>
    <name evidence="10" type="ORF">K450DRAFT_239851</name>
</gene>
<name>A0AAD5HES6_UMBRA</name>
<evidence type="ECO:0000256" key="8">
    <source>
        <dbReference type="SAM" id="MobiDB-lite"/>
    </source>
</evidence>
<reference evidence="10" key="2">
    <citation type="journal article" date="2022" name="Proc. Natl. Acad. Sci. U.S.A.">
        <title>Diploid-dominant life cycles characterize the early evolution of Fungi.</title>
        <authorList>
            <person name="Amses K.R."/>
            <person name="Simmons D.R."/>
            <person name="Longcore J.E."/>
            <person name="Mondo S.J."/>
            <person name="Seto K."/>
            <person name="Jeronimo G.H."/>
            <person name="Bonds A.E."/>
            <person name="Quandt C.A."/>
            <person name="Davis W.J."/>
            <person name="Chang Y."/>
            <person name="Federici B.A."/>
            <person name="Kuo A."/>
            <person name="LaButti K."/>
            <person name="Pangilinan J."/>
            <person name="Andreopoulos W."/>
            <person name="Tritt A."/>
            <person name="Riley R."/>
            <person name="Hundley H."/>
            <person name="Johnson J."/>
            <person name="Lipzen A."/>
            <person name="Barry K."/>
            <person name="Lang B.F."/>
            <person name="Cuomo C.A."/>
            <person name="Buchler N.E."/>
            <person name="Grigoriev I.V."/>
            <person name="Spatafora J.W."/>
            <person name="Stajich J.E."/>
            <person name="James T.Y."/>
        </authorList>
    </citation>
    <scope>NUCLEOTIDE SEQUENCE</scope>
    <source>
        <strain evidence="10">AG</strain>
    </source>
</reference>
<dbReference type="AlphaFoldDB" id="A0AAD5HES6"/>
<dbReference type="PANTHER" id="PTHR15970">
    <property type="entry name" value="ELL-ASSOCIATED FACTOR EAF"/>
    <property type="match status" value="1"/>
</dbReference>
<evidence type="ECO:0000256" key="6">
    <source>
        <dbReference type="ARBA" id="ARBA00023163"/>
    </source>
</evidence>
<proteinExistence type="inferred from homology"/>
<comment type="caution">
    <text evidence="10">The sequence shown here is derived from an EMBL/GenBank/DDBJ whole genome shotgun (WGS) entry which is preliminary data.</text>
</comment>
<keyword evidence="6" id="KW-0804">Transcription</keyword>
<evidence type="ECO:0000256" key="3">
    <source>
        <dbReference type="ARBA" id="ARBA00022553"/>
    </source>
</evidence>
<dbReference type="GO" id="GO:0006368">
    <property type="term" value="P:transcription elongation by RNA polymerase II"/>
    <property type="evidence" value="ECO:0007669"/>
    <property type="project" value="InterPro"/>
</dbReference>